<protein>
    <submittedName>
        <fullName evidence="1">Uncharacterized protein</fullName>
    </submittedName>
</protein>
<organism evidence="1 2">
    <name type="scientific">Comamonas guangdongensis</name>
    <dbReference type="NCBI Taxonomy" id="510515"/>
    <lineage>
        <taxon>Bacteria</taxon>
        <taxon>Pseudomonadati</taxon>
        <taxon>Pseudomonadota</taxon>
        <taxon>Betaproteobacteria</taxon>
        <taxon>Burkholderiales</taxon>
        <taxon>Comamonadaceae</taxon>
        <taxon>Comamonas</taxon>
    </lineage>
</organism>
<reference evidence="1 2" key="1">
    <citation type="journal article" date="2013" name="Int. J. Syst. Evol. Microbiol.">
        <title>Comamonas guangdongensis sp. nov., isolated from subterranean forest sediment, and emended description of the genus Comamonas.</title>
        <authorList>
            <person name="Zhang J."/>
            <person name="Wang Y."/>
            <person name="Zhou S."/>
            <person name="Wu C."/>
            <person name="He J."/>
            <person name="Li F."/>
        </authorList>
    </citation>
    <scope>NUCLEOTIDE SEQUENCE [LARGE SCALE GENOMIC DNA]</scope>
    <source>
        <strain evidence="1 2">CCTCC AB2011133</strain>
    </source>
</reference>
<dbReference type="Proteomes" id="UP001561046">
    <property type="component" value="Unassembled WGS sequence"/>
</dbReference>
<name>A0ABV3ZVH8_9BURK</name>
<sequence>MQGLQAHVELLQPGQLLADRLHAIANLAVRAHHAGARALSPGRRSLVSRRQGVDRIADPLDLLTQTLLRLLGILASNAKALQFGLSPRKCLLLLIKG</sequence>
<comment type="caution">
    <text evidence="1">The sequence shown here is derived from an EMBL/GenBank/DDBJ whole genome shotgun (WGS) entry which is preliminary data.</text>
</comment>
<dbReference type="EMBL" id="JBFYGN010000012">
    <property type="protein sequence ID" value="MEX8193619.1"/>
    <property type="molecule type" value="Genomic_DNA"/>
</dbReference>
<proteinExistence type="predicted"/>
<evidence type="ECO:0000313" key="2">
    <source>
        <dbReference type="Proteomes" id="UP001561046"/>
    </source>
</evidence>
<keyword evidence="2" id="KW-1185">Reference proteome</keyword>
<evidence type="ECO:0000313" key="1">
    <source>
        <dbReference type="EMBL" id="MEX8193619.1"/>
    </source>
</evidence>
<gene>
    <name evidence="1" type="ORF">AB6724_12310</name>
</gene>
<dbReference type="RefSeq" id="WP_369338815.1">
    <property type="nucleotide sequence ID" value="NZ_JBFYGN010000012.1"/>
</dbReference>
<accession>A0ABV3ZVH8</accession>